<dbReference type="RefSeq" id="WP_119670976.1">
    <property type="nucleotide sequence ID" value="NZ_QXED01000010.1"/>
</dbReference>
<dbReference type="PRINTS" id="PR00598">
    <property type="entry name" value="HTHMARR"/>
</dbReference>
<dbReference type="PANTHER" id="PTHR42756">
    <property type="entry name" value="TRANSCRIPTIONAL REGULATOR, MARR"/>
    <property type="match status" value="1"/>
</dbReference>
<dbReference type="Proteomes" id="UP000283523">
    <property type="component" value="Unassembled WGS sequence"/>
</dbReference>
<evidence type="ECO:0000256" key="1">
    <source>
        <dbReference type="ARBA" id="ARBA00023015"/>
    </source>
</evidence>
<dbReference type="SUPFAM" id="SSF46785">
    <property type="entry name" value="Winged helix' DNA-binding domain"/>
    <property type="match status" value="1"/>
</dbReference>
<keyword evidence="6" id="KW-1185">Reference proteome</keyword>
<organism evidence="5 6">
    <name type="scientific">Fibrisoma montanum</name>
    <dbReference type="NCBI Taxonomy" id="2305895"/>
    <lineage>
        <taxon>Bacteria</taxon>
        <taxon>Pseudomonadati</taxon>
        <taxon>Bacteroidota</taxon>
        <taxon>Cytophagia</taxon>
        <taxon>Cytophagales</taxon>
        <taxon>Spirosomataceae</taxon>
        <taxon>Fibrisoma</taxon>
    </lineage>
</organism>
<dbReference type="PROSITE" id="PS50995">
    <property type="entry name" value="HTH_MARR_2"/>
    <property type="match status" value="1"/>
</dbReference>
<dbReference type="PANTHER" id="PTHR42756:SF1">
    <property type="entry name" value="TRANSCRIPTIONAL REPRESSOR OF EMRAB OPERON"/>
    <property type="match status" value="1"/>
</dbReference>
<evidence type="ECO:0000313" key="6">
    <source>
        <dbReference type="Proteomes" id="UP000283523"/>
    </source>
</evidence>
<name>A0A418LZF1_9BACT</name>
<evidence type="ECO:0000259" key="4">
    <source>
        <dbReference type="PROSITE" id="PS50995"/>
    </source>
</evidence>
<sequence>MKNYQLIQDLIGHLESFEHQQPDSDQQTLFNFVAWLNQHLITSAAEHAQHSDYTHDAYQTPDVYIGIMIGYLYRYSRVYARKGLENTPLVTYDDFTYLATLWQHQPMTKISLIERNIHEKTTGTEIIRRLLANGLVEQYADETDKRSKRLQLTPKGQELLMGMWPVMGQIAVLMGGNLTTAEKMVLVGLLQKLHTFHNPIFLNDRDNSISDLIQSNVI</sequence>
<keyword evidence="1" id="KW-0805">Transcription regulation</keyword>
<feature type="domain" description="HTH marR-type" evidence="4">
    <location>
        <begin position="65"/>
        <end position="195"/>
    </location>
</feature>
<dbReference type="InterPro" id="IPR036390">
    <property type="entry name" value="WH_DNA-bd_sf"/>
</dbReference>
<comment type="caution">
    <text evidence="5">The sequence shown here is derived from an EMBL/GenBank/DDBJ whole genome shotgun (WGS) entry which is preliminary data.</text>
</comment>
<evidence type="ECO:0000313" key="5">
    <source>
        <dbReference type="EMBL" id="RIV18738.1"/>
    </source>
</evidence>
<dbReference type="AlphaFoldDB" id="A0A418LZF1"/>
<reference evidence="5 6" key="1">
    <citation type="submission" date="2018-08" db="EMBL/GenBank/DDBJ databases">
        <title>Fibrisoma montanum sp. nov., isolated from Danxia mountain soil.</title>
        <authorList>
            <person name="Huang Y."/>
        </authorList>
    </citation>
    <scope>NUCLEOTIDE SEQUENCE [LARGE SCALE GENOMIC DNA]</scope>
    <source>
        <strain evidence="5 6">HYT19</strain>
    </source>
</reference>
<dbReference type="OrthoDB" id="961069at2"/>
<dbReference type="Gene3D" id="1.10.10.10">
    <property type="entry name" value="Winged helix-like DNA-binding domain superfamily/Winged helix DNA-binding domain"/>
    <property type="match status" value="1"/>
</dbReference>
<dbReference type="EMBL" id="QXED01000010">
    <property type="protein sequence ID" value="RIV18738.1"/>
    <property type="molecule type" value="Genomic_DNA"/>
</dbReference>
<accession>A0A418LZF1</accession>
<dbReference type="Pfam" id="PF01047">
    <property type="entry name" value="MarR"/>
    <property type="match status" value="1"/>
</dbReference>
<keyword evidence="3" id="KW-0804">Transcription</keyword>
<dbReference type="InterPro" id="IPR036388">
    <property type="entry name" value="WH-like_DNA-bd_sf"/>
</dbReference>
<keyword evidence="2" id="KW-0238">DNA-binding</keyword>
<dbReference type="GO" id="GO:0003700">
    <property type="term" value="F:DNA-binding transcription factor activity"/>
    <property type="evidence" value="ECO:0007669"/>
    <property type="project" value="InterPro"/>
</dbReference>
<evidence type="ECO:0000256" key="2">
    <source>
        <dbReference type="ARBA" id="ARBA00023125"/>
    </source>
</evidence>
<dbReference type="InterPro" id="IPR000835">
    <property type="entry name" value="HTH_MarR-typ"/>
</dbReference>
<protein>
    <submittedName>
        <fullName evidence="5">MarR family transcriptional regulator</fullName>
    </submittedName>
</protein>
<evidence type="ECO:0000256" key="3">
    <source>
        <dbReference type="ARBA" id="ARBA00023163"/>
    </source>
</evidence>
<dbReference type="SMART" id="SM00347">
    <property type="entry name" value="HTH_MARR"/>
    <property type="match status" value="1"/>
</dbReference>
<dbReference type="GO" id="GO:0003677">
    <property type="term" value="F:DNA binding"/>
    <property type="evidence" value="ECO:0007669"/>
    <property type="project" value="UniProtKB-KW"/>
</dbReference>
<gene>
    <name evidence="5" type="ORF">DYU11_27610</name>
</gene>
<proteinExistence type="predicted"/>